<sequence>MKLYLSDFPDSTDSTDFALLTPRPLHKPVTLSLSLPALSSPFSVRTSPFRVSTCFSPVFSDIRPPHSFWNGSIYARRLLSSMIPMIPMIPGSPTTAARLGASFRRKTMTSDPSKMSCFSCSSACITEFRTMSVLNPTLDP</sequence>
<dbReference type="Proteomes" id="UP000018144">
    <property type="component" value="Unassembled WGS sequence"/>
</dbReference>
<dbReference type="AlphaFoldDB" id="U4LFM7"/>
<keyword evidence="2" id="KW-1185">Reference proteome</keyword>
<name>U4LFM7_PYROM</name>
<reference evidence="1 2" key="1">
    <citation type="journal article" date="2013" name="PLoS Genet.">
        <title>The genome and development-dependent transcriptomes of Pyronema confluens: a window into fungal evolution.</title>
        <authorList>
            <person name="Traeger S."/>
            <person name="Altegoer F."/>
            <person name="Freitag M."/>
            <person name="Gabaldon T."/>
            <person name="Kempken F."/>
            <person name="Kumar A."/>
            <person name="Marcet-Houben M."/>
            <person name="Poggeler S."/>
            <person name="Stajich J.E."/>
            <person name="Nowrousian M."/>
        </authorList>
    </citation>
    <scope>NUCLEOTIDE SEQUENCE [LARGE SCALE GENOMIC DNA]</scope>
    <source>
        <strain evidence="2">CBS 100304</strain>
        <tissue evidence="1">Vegetative mycelium</tissue>
    </source>
</reference>
<organism evidence="1 2">
    <name type="scientific">Pyronema omphalodes (strain CBS 100304)</name>
    <name type="common">Pyronema confluens</name>
    <dbReference type="NCBI Taxonomy" id="1076935"/>
    <lineage>
        <taxon>Eukaryota</taxon>
        <taxon>Fungi</taxon>
        <taxon>Dikarya</taxon>
        <taxon>Ascomycota</taxon>
        <taxon>Pezizomycotina</taxon>
        <taxon>Pezizomycetes</taxon>
        <taxon>Pezizales</taxon>
        <taxon>Pyronemataceae</taxon>
        <taxon>Pyronema</taxon>
    </lineage>
</organism>
<accession>U4LFM7</accession>
<protein>
    <submittedName>
        <fullName evidence="1">Uncharacterized protein</fullName>
    </submittedName>
</protein>
<evidence type="ECO:0000313" key="1">
    <source>
        <dbReference type="EMBL" id="CCX30317.1"/>
    </source>
</evidence>
<evidence type="ECO:0000313" key="2">
    <source>
        <dbReference type="Proteomes" id="UP000018144"/>
    </source>
</evidence>
<proteinExistence type="predicted"/>
<dbReference type="EMBL" id="HF935433">
    <property type="protein sequence ID" value="CCX30317.1"/>
    <property type="molecule type" value="Genomic_DNA"/>
</dbReference>
<gene>
    <name evidence="1" type="ORF">PCON_08459</name>
</gene>